<gene>
    <name evidence="10" type="ORF">EV699_106111</name>
</gene>
<feature type="transmembrane region" description="Helical" evidence="8">
    <location>
        <begin position="36"/>
        <end position="55"/>
    </location>
</feature>
<evidence type="ECO:0000256" key="5">
    <source>
        <dbReference type="ARBA" id="ARBA00022692"/>
    </source>
</evidence>
<dbReference type="PANTHER" id="PTHR23522">
    <property type="entry name" value="BLL5896 PROTEIN"/>
    <property type="match status" value="1"/>
</dbReference>
<evidence type="ECO:0000256" key="1">
    <source>
        <dbReference type="ARBA" id="ARBA00004429"/>
    </source>
</evidence>
<dbReference type="PIRSF" id="PIRSF004925">
    <property type="entry name" value="HcaT"/>
    <property type="match status" value="1"/>
</dbReference>
<dbReference type="Proteomes" id="UP000295765">
    <property type="component" value="Unassembled WGS sequence"/>
</dbReference>
<dbReference type="AlphaFoldDB" id="A0A4V2SD54"/>
<dbReference type="PROSITE" id="PS50850">
    <property type="entry name" value="MFS"/>
    <property type="match status" value="1"/>
</dbReference>
<dbReference type="GO" id="GO:0015528">
    <property type="term" value="F:lactose:proton symporter activity"/>
    <property type="evidence" value="ECO:0007669"/>
    <property type="project" value="TreeGrafter"/>
</dbReference>
<proteinExistence type="predicted"/>
<feature type="transmembrane region" description="Helical" evidence="8">
    <location>
        <begin position="90"/>
        <end position="108"/>
    </location>
</feature>
<dbReference type="Gene3D" id="1.20.1250.20">
    <property type="entry name" value="MFS general substrate transporter like domains"/>
    <property type="match status" value="2"/>
</dbReference>
<keyword evidence="6 8" id="KW-1133">Transmembrane helix</keyword>
<dbReference type="GO" id="GO:0030395">
    <property type="term" value="F:lactose binding"/>
    <property type="evidence" value="ECO:0007669"/>
    <property type="project" value="TreeGrafter"/>
</dbReference>
<evidence type="ECO:0000256" key="3">
    <source>
        <dbReference type="ARBA" id="ARBA00022475"/>
    </source>
</evidence>
<feature type="transmembrane region" description="Helical" evidence="8">
    <location>
        <begin position="200"/>
        <end position="221"/>
    </location>
</feature>
<evidence type="ECO:0000256" key="2">
    <source>
        <dbReference type="ARBA" id="ARBA00022448"/>
    </source>
</evidence>
<feature type="transmembrane region" description="Helical" evidence="8">
    <location>
        <begin position="67"/>
        <end position="84"/>
    </location>
</feature>
<dbReference type="SUPFAM" id="SSF103473">
    <property type="entry name" value="MFS general substrate transporter"/>
    <property type="match status" value="1"/>
</dbReference>
<dbReference type="OrthoDB" id="9150135at2"/>
<dbReference type="RefSeq" id="WP_132540242.1">
    <property type="nucleotide sequence ID" value="NZ_SLWY01000006.1"/>
</dbReference>
<evidence type="ECO:0000256" key="8">
    <source>
        <dbReference type="SAM" id="Phobius"/>
    </source>
</evidence>
<dbReference type="EMBL" id="SLWY01000006">
    <property type="protein sequence ID" value="TCO82016.1"/>
    <property type="molecule type" value="Genomic_DNA"/>
</dbReference>
<keyword evidence="2" id="KW-0813">Transport</keyword>
<feature type="transmembrane region" description="Helical" evidence="8">
    <location>
        <begin position="263"/>
        <end position="283"/>
    </location>
</feature>
<keyword evidence="4" id="KW-0997">Cell inner membrane</keyword>
<keyword evidence="5 8" id="KW-0812">Transmembrane</keyword>
<dbReference type="InterPro" id="IPR024989">
    <property type="entry name" value="MFS_assoc_dom"/>
</dbReference>
<feature type="transmembrane region" description="Helical" evidence="8">
    <location>
        <begin position="7"/>
        <end position="24"/>
    </location>
</feature>
<organism evidence="10 11">
    <name type="scientific">Plasticicumulans lactativorans</name>
    <dbReference type="NCBI Taxonomy" id="1133106"/>
    <lineage>
        <taxon>Bacteria</taxon>
        <taxon>Pseudomonadati</taxon>
        <taxon>Pseudomonadota</taxon>
        <taxon>Gammaproteobacteria</taxon>
        <taxon>Candidatus Competibacteraceae</taxon>
        <taxon>Plasticicumulans</taxon>
    </lineage>
</organism>
<evidence type="ECO:0000256" key="4">
    <source>
        <dbReference type="ARBA" id="ARBA00022519"/>
    </source>
</evidence>
<name>A0A4V2SD54_9GAMM</name>
<evidence type="ECO:0000256" key="6">
    <source>
        <dbReference type="ARBA" id="ARBA00022989"/>
    </source>
</evidence>
<dbReference type="InterPro" id="IPR026032">
    <property type="entry name" value="HcaT-like"/>
</dbReference>
<keyword evidence="7 8" id="KW-0472">Membrane</keyword>
<feature type="transmembrane region" description="Helical" evidence="8">
    <location>
        <begin position="353"/>
        <end position="373"/>
    </location>
</feature>
<evidence type="ECO:0000259" key="9">
    <source>
        <dbReference type="PROSITE" id="PS50850"/>
    </source>
</evidence>
<feature type="transmembrane region" description="Helical" evidence="8">
    <location>
        <begin position="154"/>
        <end position="179"/>
    </location>
</feature>
<dbReference type="Pfam" id="PF12832">
    <property type="entry name" value="MFS_1_like"/>
    <property type="match status" value="1"/>
</dbReference>
<evidence type="ECO:0000256" key="7">
    <source>
        <dbReference type="ARBA" id="ARBA00023136"/>
    </source>
</evidence>
<feature type="domain" description="Major facilitator superfamily (MFS) profile" evidence="9">
    <location>
        <begin position="154"/>
        <end position="381"/>
    </location>
</feature>
<dbReference type="GO" id="GO:0005886">
    <property type="term" value="C:plasma membrane"/>
    <property type="evidence" value="ECO:0007669"/>
    <property type="project" value="UniProtKB-SubCell"/>
</dbReference>
<keyword evidence="3" id="KW-1003">Cell membrane</keyword>
<comment type="caution">
    <text evidence="10">The sequence shown here is derived from an EMBL/GenBank/DDBJ whole genome shotgun (WGS) entry which is preliminary data.</text>
</comment>
<feature type="transmembrane region" description="Helical" evidence="8">
    <location>
        <begin position="129"/>
        <end position="148"/>
    </location>
</feature>
<evidence type="ECO:0000313" key="10">
    <source>
        <dbReference type="EMBL" id="TCO82016.1"/>
    </source>
</evidence>
<reference evidence="10 11" key="1">
    <citation type="submission" date="2019-03" db="EMBL/GenBank/DDBJ databases">
        <title>Genomic Encyclopedia of Type Strains, Phase IV (KMG-IV): sequencing the most valuable type-strain genomes for metagenomic binning, comparative biology and taxonomic classification.</title>
        <authorList>
            <person name="Goeker M."/>
        </authorList>
    </citation>
    <scope>NUCLEOTIDE SEQUENCE [LARGE SCALE GENOMIC DNA]</scope>
    <source>
        <strain evidence="10 11">DSM 25287</strain>
    </source>
</reference>
<keyword evidence="11" id="KW-1185">Reference proteome</keyword>
<feature type="transmembrane region" description="Helical" evidence="8">
    <location>
        <begin position="289"/>
        <end position="310"/>
    </location>
</feature>
<dbReference type="NCBIfam" id="NF037955">
    <property type="entry name" value="mfs"/>
    <property type="match status" value="1"/>
</dbReference>
<feature type="transmembrane region" description="Helical" evidence="8">
    <location>
        <begin position="233"/>
        <end position="251"/>
    </location>
</feature>
<sequence>MFVRLGAYYFLFFAAVGVFIPYWPPYLQARGLSPEAIGSLLGLASATRVVVPNLWGWLADRRGRPMAVVRLAGGLAALAVAALLVVPDSVAVLAAVTVAYVVFSAGTLSQFEATTFAHLGRDGARYGRIRLWGSVGFIVAVSGFAPLLERLGSGVTPLLLGGLLAALWLLSLAVADGPVQRHDAGGGGLGSVLRRREVQALLAVSCLVQVAHGPYYTFYSIHLAANGYGREAVGALWSLGVLAEIGVFIVMPRLWTRFGPRRLLLAALLLSALRWTLVGLAAAQLGAVLLAQLLHAASFGICHAVAVQLVQRWFGPRHQGRGQALYASMSGGLGGGLGAWLSGQVWPAFGPAATFLVGAAVFLLAFTVALLAVREPAGAPA</sequence>
<dbReference type="InterPro" id="IPR020846">
    <property type="entry name" value="MFS_dom"/>
</dbReference>
<accession>A0A4V2SD54</accession>
<evidence type="ECO:0000313" key="11">
    <source>
        <dbReference type="Proteomes" id="UP000295765"/>
    </source>
</evidence>
<dbReference type="InterPro" id="IPR036259">
    <property type="entry name" value="MFS_trans_sf"/>
</dbReference>
<dbReference type="PANTHER" id="PTHR23522:SF10">
    <property type="entry name" value="3-PHENYLPROPIONIC ACID TRANSPORTER-RELATED"/>
    <property type="match status" value="1"/>
</dbReference>
<feature type="transmembrane region" description="Helical" evidence="8">
    <location>
        <begin position="322"/>
        <end position="341"/>
    </location>
</feature>
<comment type="subcellular location">
    <subcellularLocation>
        <location evidence="1">Cell inner membrane</location>
        <topology evidence="1">Multi-pass membrane protein</topology>
    </subcellularLocation>
</comment>
<protein>
    <submittedName>
        <fullName evidence="10">PPP family 3-phenylpropionic acid transporter</fullName>
    </submittedName>
</protein>